<evidence type="ECO:0000313" key="2">
    <source>
        <dbReference type="Proteomes" id="UP001150581"/>
    </source>
</evidence>
<dbReference type="EMBL" id="JANBPG010000463">
    <property type="protein sequence ID" value="KAJ1896299.1"/>
    <property type="molecule type" value="Genomic_DNA"/>
</dbReference>
<name>A0ACC1INV7_9FUNG</name>
<accession>A0ACC1INV7</accession>
<dbReference type="Proteomes" id="UP001150581">
    <property type="component" value="Unassembled WGS sequence"/>
</dbReference>
<comment type="caution">
    <text evidence="1">The sequence shown here is derived from an EMBL/GenBank/DDBJ whole genome shotgun (WGS) entry which is preliminary data.</text>
</comment>
<organism evidence="1 2">
    <name type="scientific">Kickxella alabastrina</name>
    <dbReference type="NCBI Taxonomy" id="61397"/>
    <lineage>
        <taxon>Eukaryota</taxon>
        <taxon>Fungi</taxon>
        <taxon>Fungi incertae sedis</taxon>
        <taxon>Zoopagomycota</taxon>
        <taxon>Kickxellomycotina</taxon>
        <taxon>Kickxellomycetes</taxon>
        <taxon>Kickxellales</taxon>
        <taxon>Kickxellaceae</taxon>
        <taxon>Kickxella</taxon>
    </lineage>
</organism>
<sequence>MSYIPRQGPKLKQAQQQPATRLATEPAMHGSPHSHGGRINNSRRSSSIVRLATADTTYGSIEVLDALSIARPPAEKKMRGLLSPSAGQGHALQLNTPATRRWLGRLKGGFAHATDKDAHANSVGRNPAPTQRPWDATETVSLARTSHAFWKSGRHVDFGLMSSNLSRPVKDIKTMLRLMLQEYTLCAQKSHWAVDQELLVRKWAAIEFPKCQVLNPSRDHRWRPASFASVEKCLSLLKCRAPNNSPRASSKVTLAQSQDVVDGELVRSLACNQPVIGLEVYAPAVAVAPEQHPASTPDAQRLQYSTHHQPTGAGQANAWAFAPDSNVPVHSDKQFDSARGLPVTIDASVDSSTCANASTNVDSGINLNYSSEPAVNSMPLRHNSIGMMRRTPRSKKQRKRQKLPAIVAEFQEPTGMDAREAADITAGLTMPHTSHHDNTLQFGSTLGDADTTSKHLTDAHNICRPDDDIEMLFFNVAMTQRRFARGFVEDYIGRFFEAFYFRVAIPDMYSRRLYRPLGEYSHASSGSIIDLDLLASIEKEMLKLDLTDAASSSGQALNLNCSNQHFHLSLIRAIGEHFSHDKVADWPGIDAYATAIFNRVIEDTHFLFFEEHEGQVTGCSSASDTGSIQCTKTNAVAARIDSFKQEYYFCLVSSLLTSRYVQTAGRQTFLARARLAGYRPVPTAVAFGSDLSEEQFERELDISWSDVAIRSELHSLITNTIPRATSRSIMIAVQQSIEVYNRAIIERVDGLCKELSVALGAMDAAVIKSADKGILAAIKKSRGAMSVDMACVLGRWLGEQWFDRLQRGLVRALMADHQFMPVPLADVRRWICEDRSPNGKGVDFVLNTRLYNYLKHMRVLMNEAKWLYASAAATLRVIELAKLHLQNKLLLDHISVDRYASAFGTFIRASESQQALACMLPNAIPGAVFPENTTLGSGSHVRDQCPTHQAQTISLEQDPEMLRMHFKHVSSALHLNTSSSSASSSCQTDMPSNTTDVSRCSQCNVSHQHASEARLGSLEVEMTSIYREMRDVADMRHDINKILSVLRIRSSGNI</sequence>
<gene>
    <name evidence="1" type="ORF">LPJ66_004077</name>
</gene>
<keyword evidence="2" id="KW-1185">Reference proteome</keyword>
<protein>
    <submittedName>
        <fullName evidence="1">Uncharacterized protein</fullName>
    </submittedName>
</protein>
<evidence type="ECO:0000313" key="1">
    <source>
        <dbReference type="EMBL" id="KAJ1896299.1"/>
    </source>
</evidence>
<proteinExistence type="predicted"/>
<reference evidence="1" key="1">
    <citation type="submission" date="2022-07" db="EMBL/GenBank/DDBJ databases">
        <title>Phylogenomic reconstructions and comparative analyses of Kickxellomycotina fungi.</title>
        <authorList>
            <person name="Reynolds N.K."/>
            <person name="Stajich J.E."/>
            <person name="Barry K."/>
            <person name="Grigoriev I.V."/>
            <person name="Crous P."/>
            <person name="Smith M.E."/>
        </authorList>
    </citation>
    <scope>NUCLEOTIDE SEQUENCE</scope>
    <source>
        <strain evidence="1">Benny 63K</strain>
    </source>
</reference>